<dbReference type="GO" id="GO:0000171">
    <property type="term" value="F:ribonuclease MRP activity"/>
    <property type="evidence" value="ECO:0007669"/>
    <property type="project" value="TreeGrafter"/>
</dbReference>
<dbReference type="GO" id="GO:0000447">
    <property type="term" value="P:endonucleolytic cleavage in ITS1 to separate SSU-rRNA from 5.8S rRNA and LSU-rRNA from tricistronic rRNA transcript (SSU-rRNA, 5.8S rRNA, LSU-rRNA)"/>
    <property type="evidence" value="ECO:0007669"/>
    <property type="project" value="TreeGrafter"/>
</dbReference>
<dbReference type="EMBL" id="JH687558">
    <property type="protein sequence ID" value="EIN03823.1"/>
    <property type="molecule type" value="Genomic_DNA"/>
</dbReference>
<dbReference type="GO" id="GO:0000172">
    <property type="term" value="C:ribonuclease MRP complex"/>
    <property type="evidence" value="ECO:0007669"/>
    <property type="project" value="TreeGrafter"/>
</dbReference>
<sequence>MQARPEPRRTLFSSVQCTPAFLKKTSDSHPFTQQIDVIIPTSGSDSDALRALQKLESAYAKTSMELSDLLENLVAPYRRSYYARQGLIALSQNSDADGYGAWCLDPRGMLTLALSKETYGQSRLAGRKLCIHRRSDMHLVNMYADDREPKTYQKQLNALRAWEARRAEEGYQWEMLYYCPVSARNAHRLQKAKPEISMFNNVHVPIITSDAVIRPSREGDHDAVEDWEEHMASLFEWSGMAALGAQRLQVVDCVDPYVAVYEPPAPSRAGEIMHLRWRGFFPPDFVWSVLEHAVNIVSAAGQHSSESSFVSITAHGFSQSPITYIPQDTCSWDARGYRYPRKEAEDTWSLLIAPRTDGANGGVQTYATLVESIGEWDTRWG</sequence>
<evidence type="ECO:0000313" key="1">
    <source>
        <dbReference type="EMBL" id="EIN03823.1"/>
    </source>
</evidence>
<proteinExistence type="predicted"/>
<dbReference type="RefSeq" id="XP_007388881.1">
    <property type="nucleotide sequence ID" value="XM_007388819.1"/>
</dbReference>
<gene>
    <name evidence="1" type="ORF">PUNSTDRAFT_77335</name>
</gene>
<dbReference type="HOGENOM" id="CLU_055493_0_0_1"/>
<name>R7S0T9_PUNST</name>
<protein>
    <submittedName>
        <fullName evidence="1">Uncharacterized protein</fullName>
    </submittedName>
</protein>
<dbReference type="GO" id="GO:0001682">
    <property type="term" value="P:tRNA 5'-leader removal"/>
    <property type="evidence" value="ECO:0007669"/>
    <property type="project" value="InterPro"/>
</dbReference>
<dbReference type="PANTHER" id="PTHR15396:SF1">
    <property type="entry name" value="RIBONUCLEASE P PROTEIN SUBUNIT P40"/>
    <property type="match status" value="1"/>
</dbReference>
<dbReference type="KEGG" id="psq:PUNSTDRAFT_77335"/>
<accession>R7S0T9</accession>
<dbReference type="GO" id="GO:0004526">
    <property type="term" value="F:ribonuclease P activity"/>
    <property type="evidence" value="ECO:0007669"/>
    <property type="project" value="TreeGrafter"/>
</dbReference>
<dbReference type="GO" id="GO:0030681">
    <property type="term" value="C:multimeric ribonuclease P complex"/>
    <property type="evidence" value="ECO:0007669"/>
    <property type="project" value="TreeGrafter"/>
</dbReference>
<organism evidence="1 2">
    <name type="scientific">Punctularia strigosozonata (strain HHB-11173)</name>
    <name type="common">White-rot fungus</name>
    <dbReference type="NCBI Taxonomy" id="741275"/>
    <lineage>
        <taxon>Eukaryota</taxon>
        <taxon>Fungi</taxon>
        <taxon>Dikarya</taxon>
        <taxon>Basidiomycota</taxon>
        <taxon>Agaricomycotina</taxon>
        <taxon>Agaricomycetes</taxon>
        <taxon>Corticiales</taxon>
        <taxon>Punctulariaceae</taxon>
        <taxon>Punctularia</taxon>
    </lineage>
</organism>
<dbReference type="OrthoDB" id="63112at2759"/>
<dbReference type="OMA" id="EWVGMAC"/>
<dbReference type="GeneID" id="18885717"/>
<dbReference type="AlphaFoldDB" id="R7S0T9"/>
<dbReference type="PANTHER" id="PTHR15396">
    <property type="entry name" value="RIBONUCLEASE P PROTEIN SUBUNIT P40"/>
    <property type="match status" value="1"/>
</dbReference>
<dbReference type="Proteomes" id="UP000054196">
    <property type="component" value="Unassembled WGS sequence"/>
</dbReference>
<dbReference type="eggNOG" id="ENOG502RDJQ">
    <property type="taxonomic scope" value="Eukaryota"/>
</dbReference>
<dbReference type="Pfam" id="PF08584">
    <property type="entry name" value="Ribonuc_P_40"/>
    <property type="match status" value="1"/>
</dbReference>
<dbReference type="InterPro" id="IPR013893">
    <property type="entry name" value="RNase_P_Rpp40"/>
</dbReference>
<evidence type="ECO:0000313" key="2">
    <source>
        <dbReference type="Proteomes" id="UP000054196"/>
    </source>
</evidence>
<keyword evidence="2" id="KW-1185">Reference proteome</keyword>
<reference evidence="2" key="1">
    <citation type="journal article" date="2012" name="Science">
        <title>The Paleozoic origin of enzymatic lignin decomposition reconstructed from 31 fungal genomes.</title>
        <authorList>
            <person name="Floudas D."/>
            <person name="Binder M."/>
            <person name="Riley R."/>
            <person name="Barry K."/>
            <person name="Blanchette R.A."/>
            <person name="Henrissat B."/>
            <person name="Martinez A.T."/>
            <person name="Otillar R."/>
            <person name="Spatafora J.W."/>
            <person name="Yadav J.S."/>
            <person name="Aerts A."/>
            <person name="Benoit I."/>
            <person name="Boyd A."/>
            <person name="Carlson A."/>
            <person name="Copeland A."/>
            <person name="Coutinho P.M."/>
            <person name="de Vries R.P."/>
            <person name="Ferreira P."/>
            <person name="Findley K."/>
            <person name="Foster B."/>
            <person name="Gaskell J."/>
            <person name="Glotzer D."/>
            <person name="Gorecki P."/>
            <person name="Heitman J."/>
            <person name="Hesse C."/>
            <person name="Hori C."/>
            <person name="Igarashi K."/>
            <person name="Jurgens J.A."/>
            <person name="Kallen N."/>
            <person name="Kersten P."/>
            <person name="Kohler A."/>
            <person name="Kuees U."/>
            <person name="Kumar T.K.A."/>
            <person name="Kuo A."/>
            <person name="LaButti K."/>
            <person name="Larrondo L.F."/>
            <person name="Lindquist E."/>
            <person name="Ling A."/>
            <person name="Lombard V."/>
            <person name="Lucas S."/>
            <person name="Lundell T."/>
            <person name="Martin R."/>
            <person name="McLaughlin D.J."/>
            <person name="Morgenstern I."/>
            <person name="Morin E."/>
            <person name="Murat C."/>
            <person name="Nagy L.G."/>
            <person name="Nolan M."/>
            <person name="Ohm R.A."/>
            <person name="Patyshakuliyeva A."/>
            <person name="Rokas A."/>
            <person name="Ruiz-Duenas F.J."/>
            <person name="Sabat G."/>
            <person name="Salamov A."/>
            <person name="Samejima M."/>
            <person name="Schmutz J."/>
            <person name="Slot J.C."/>
            <person name="St John F."/>
            <person name="Stenlid J."/>
            <person name="Sun H."/>
            <person name="Sun S."/>
            <person name="Syed K."/>
            <person name="Tsang A."/>
            <person name="Wiebenga A."/>
            <person name="Young D."/>
            <person name="Pisabarro A."/>
            <person name="Eastwood D.C."/>
            <person name="Martin F."/>
            <person name="Cullen D."/>
            <person name="Grigoriev I.V."/>
            <person name="Hibbett D.S."/>
        </authorList>
    </citation>
    <scope>NUCLEOTIDE SEQUENCE [LARGE SCALE GENOMIC DNA]</scope>
    <source>
        <strain evidence="2">HHB-11173 SS5</strain>
    </source>
</reference>